<reference evidence="1 2" key="1">
    <citation type="journal article" date="2016" name="Nat. Commun.">
        <title>Thousands of microbial genomes shed light on interconnected biogeochemical processes in an aquifer system.</title>
        <authorList>
            <person name="Anantharaman K."/>
            <person name="Brown C.T."/>
            <person name="Hug L.A."/>
            <person name="Sharon I."/>
            <person name="Castelle C.J."/>
            <person name="Probst A.J."/>
            <person name="Thomas B.C."/>
            <person name="Singh A."/>
            <person name="Wilkins M.J."/>
            <person name="Karaoz U."/>
            <person name="Brodie E.L."/>
            <person name="Williams K.H."/>
            <person name="Hubbard S.S."/>
            <person name="Banfield J.F."/>
        </authorList>
    </citation>
    <scope>NUCLEOTIDE SEQUENCE [LARGE SCALE GENOMIC DNA]</scope>
</reference>
<proteinExistence type="predicted"/>
<protein>
    <submittedName>
        <fullName evidence="1">Uncharacterized protein</fullName>
    </submittedName>
</protein>
<accession>A0A1G2EM29</accession>
<name>A0A1G2EM29_9BACT</name>
<evidence type="ECO:0000313" key="1">
    <source>
        <dbReference type="EMBL" id="OGZ26602.1"/>
    </source>
</evidence>
<evidence type="ECO:0000313" key="2">
    <source>
        <dbReference type="Proteomes" id="UP000177740"/>
    </source>
</evidence>
<dbReference type="AlphaFoldDB" id="A0A1G2EM29"/>
<comment type="caution">
    <text evidence="1">The sequence shown here is derived from an EMBL/GenBank/DDBJ whole genome shotgun (WGS) entry which is preliminary data.</text>
</comment>
<sequence>MTARLRDTTLLFLLKKGEVISPKGLTPKSVRVHSAPQLESEREGSHPLRLGEIGRCRQQYNYKIKPSENQK</sequence>
<dbReference type="EMBL" id="MHMM01000020">
    <property type="protein sequence ID" value="OGZ26602.1"/>
    <property type="molecule type" value="Genomic_DNA"/>
</dbReference>
<organism evidence="1 2">
    <name type="scientific">Candidatus Nealsonbacteria bacterium RIFOXYB1_FULL_40_15</name>
    <dbReference type="NCBI Taxonomy" id="1801677"/>
    <lineage>
        <taxon>Bacteria</taxon>
        <taxon>Candidatus Nealsoniibacteriota</taxon>
    </lineage>
</organism>
<dbReference type="Proteomes" id="UP000177740">
    <property type="component" value="Unassembled WGS sequence"/>
</dbReference>
<gene>
    <name evidence="1" type="ORF">A2365_00320</name>
</gene>